<protein>
    <recommendedName>
        <fullName evidence="2">Glycosyltransferase 2-like domain-containing protein</fullName>
    </recommendedName>
</protein>
<accession>A0A0D2JS79</accession>
<sequence length="588" mass="63760">MGEFHQAQLPAPSDMSAEPRLYIYKQFIVVLVLGALGVVVASPFTPNGSILWFLAFFTSINLFNGLGQAARMVSAVLKMRARIVPRAPGAAQLKALQKGASLGDADGEGACLLNVDDVPAWHHVFVIPNYKEDLAVLSATLDRLASHRHASHYTILLAMEEKEAYAEQKAAQLQEQYCLRFKAILFTLHSLDPVNEMPGKASNVNAAVRQFAATVPPSDRARYLLTIMDADALVPPAYVTQLEATTAGLGSSAADNVYAAPVLFEQNGAAVPSLVRVTDYTWGALAMQNLNNWTGVGFPISNYSLSLALAASIDFWDTWPDAIGEDMHMFIKAYAKTRGAARLYPIFAPINMGHVNADGFFASCVARYTQAERHMRGIADTAYAMREVVSGSVPLNWRSLALVFGCWEAHLVSTVSLIAYIFLPLLYGALGTLGVAYHDHPLQRAVIDTMGRCNLVLMVTVLICHEVARVICRRHLYGLRGPAIPCTPHGVVVHVASYLWLFIGVWFYTVLPMLVVIVKHALNIRSTNYIVAEKKVTTEAITHHHHHHMTSDATSAPVLPVSMGALAHGGANSGSAGSLAALGGARRK</sequence>
<feature type="domain" description="Glycosyltransferase 2-like" evidence="2">
    <location>
        <begin position="225"/>
        <end position="427"/>
    </location>
</feature>
<evidence type="ECO:0000256" key="1">
    <source>
        <dbReference type="SAM" id="Phobius"/>
    </source>
</evidence>
<dbReference type="OrthoDB" id="5819478at2759"/>
<dbReference type="AlphaFoldDB" id="A0A0D2JS79"/>
<dbReference type="KEGG" id="mng:MNEG_6090"/>
<keyword evidence="1" id="KW-0812">Transmembrane</keyword>
<feature type="transmembrane region" description="Helical" evidence="1">
    <location>
        <begin position="21"/>
        <end position="44"/>
    </location>
</feature>
<dbReference type="InterPro" id="IPR029044">
    <property type="entry name" value="Nucleotide-diphossugar_trans"/>
</dbReference>
<feature type="transmembrane region" description="Helical" evidence="1">
    <location>
        <begin position="50"/>
        <end position="70"/>
    </location>
</feature>
<gene>
    <name evidence="3" type="ORF">MNEG_6090</name>
</gene>
<feature type="transmembrane region" description="Helical" evidence="1">
    <location>
        <begin position="498"/>
        <end position="518"/>
    </location>
</feature>
<reference evidence="3 4" key="1">
    <citation type="journal article" date="2013" name="BMC Genomics">
        <title>Reconstruction of the lipid metabolism for the microalga Monoraphidium neglectum from its genome sequence reveals characteristics suitable for biofuel production.</title>
        <authorList>
            <person name="Bogen C."/>
            <person name="Al-Dilaimi A."/>
            <person name="Albersmeier A."/>
            <person name="Wichmann J."/>
            <person name="Grundmann M."/>
            <person name="Rupp O."/>
            <person name="Lauersen K.J."/>
            <person name="Blifernez-Klassen O."/>
            <person name="Kalinowski J."/>
            <person name="Goesmann A."/>
            <person name="Mussgnug J.H."/>
            <person name="Kruse O."/>
        </authorList>
    </citation>
    <scope>NUCLEOTIDE SEQUENCE [LARGE SCALE GENOMIC DNA]</scope>
    <source>
        <strain evidence="3 4">SAG 48.87</strain>
    </source>
</reference>
<name>A0A0D2JS79_9CHLO</name>
<proteinExistence type="predicted"/>
<dbReference type="EMBL" id="KK101178">
    <property type="protein sequence ID" value="KIZ01873.1"/>
    <property type="molecule type" value="Genomic_DNA"/>
</dbReference>
<dbReference type="GeneID" id="25738966"/>
<dbReference type="Gene3D" id="3.90.550.10">
    <property type="entry name" value="Spore Coat Polysaccharide Biosynthesis Protein SpsA, Chain A"/>
    <property type="match status" value="1"/>
</dbReference>
<dbReference type="Pfam" id="PF13632">
    <property type="entry name" value="Glyco_trans_2_3"/>
    <property type="match status" value="1"/>
</dbReference>
<keyword evidence="1" id="KW-1133">Transmembrane helix</keyword>
<dbReference type="InterPro" id="IPR001173">
    <property type="entry name" value="Glyco_trans_2-like"/>
</dbReference>
<keyword evidence="1" id="KW-0472">Membrane</keyword>
<evidence type="ECO:0000259" key="2">
    <source>
        <dbReference type="Pfam" id="PF13632"/>
    </source>
</evidence>
<dbReference type="Proteomes" id="UP000054498">
    <property type="component" value="Unassembled WGS sequence"/>
</dbReference>
<evidence type="ECO:0000313" key="3">
    <source>
        <dbReference type="EMBL" id="KIZ01873.1"/>
    </source>
</evidence>
<organism evidence="3 4">
    <name type="scientific">Monoraphidium neglectum</name>
    <dbReference type="NCBI Taxonomy" id="145388"/>
    <lineage>
        <taxon>Eukaryota</taxon>
        <taxon>Viridiplantae</taxon>
        <taxon>Chlorophyta</taxon>
        <taxon>core chlorophytes</taxon>
        <taxon>Chlorophyceae</taxon>
        <taxon>CS clade</taxon>
        <taxon>Sphaeropleales</taxon>
        <taxon>Selenastraceae</taxon>
        <taxon>Monoraphidium</taxon>
    </lineage>
</organism>
<dbReference type="PANTHER" id="PTHR36851">
    <property type="entry name" value="UNNAMED PRODUCT"/>
    <property type="match status" value="1"/>
</dbReference>
<evidence type="ECO:0000313" key="4">
    <source>
        <dbReference type="Proteomes" id="UP000054498"/>
    </source>
</evidence>
<keyword evidence="4" id="KW-1185">Reference proteome</keyword>
<dbReference type="RefSeq" id="XP_013900892.1">
    <property type="nucleotide sequence ID" value="XM_014045438.1"/>
</dbReference>
<dbReference type="PANTHER" id="PTHR36851:SF1">
    <property type="entry name" value="GLYCO_TRANS_2-LIKE DOMAIN-CONTAINING PROTEIN"/>
    <property type="match status" value="1"/>
</dbReference>
<dbReference type="SUPFAM" id="SSF53448">
    <property type="entry name" value="Nucleotide-diphospho-sugar transferases"/>
    <property type="match status" value="1"/>
</dbReference>